<dbReference type="InterPro" id="IPR019844">
    <property type="entry name" value="CSD_CS"/>
</dbReference>
<dbReference type="Pfam" id="PF00313">
    <property type="entry name" value="CSD"/>
    <property type="match status" value="1"/>
</dbReference>
<dbReference type="SMART" id="SM00357">
    <property type="entry name" value="CSP"/>
    <property type="match status" value="1"/>
</dbReference>
<dbReference type="OMA" id="GKVVSWM"/>
<dbReference type="PANTHER" id="PTHR46565">
    <property type="entry name" value="COLD SHOCK DOMAIN PROTEIN 2"/>
    <property type="match status" value="1"/>
</dbReference>
<dbReference type="EMBL" id="CDSF01000046">
    <property type="protein sequence ID" value="CEO95964.1"/>
    <property type="molecule type" value="Genomic_DNA"/>
</dbReference>
<geneLocation type="mitochondrion" evidence="4"/>
<dbReference type="AlphaFoldDB" id="A0A0G4ILC6"/>
<dbReference type="GO" id="GO:0003676">
    <property type="term" value="F:nucleic acid binding"/>
    <property type="evidence" value="ECO:0007669"/>
    <property type="project" value="InterPro"/>
</dbReference>
<keyword evidence="5" id="KW-1185">Reference proteome</keyword>
<dbReference type="Gene3D" id="2.40.50.140">
    <property type="entry name" value="Nucleic acid-binding proteins"/>
    <property type="match status" value="1"/>
</dbReference>
<proteinExistence type="predicted"/>
<dbReference type="Proteomes" id="UP000290189">
    <property type="component" value="Unassembled WGS sequence"/>
</dbReference>
<dbReference type="PROSITE" id="PS00352">
    <property type="entry name" value="CSD_1"/>
    <property type="match status" value="1"/>
</dbReference>
<reference evidence="4 6" key="2">
    <citation type="submission" date="2018-03" db="EMBL/GenBank/DDBJ databases">
        <authorList>
            <person name="Fogelqvist J."/>
        </authorList>
    </citation>
    <scope>NUCLEOTIDE SEQUENCE [LARGE SCALE GENOMIC DNA]</scope>
</reference>
<dbReference type="STRING" id="37360.A0A0G4ILC6"/>
<reference evidence="3 5" key="1">
    <citation type="submission" date="2015-02" db="EMBL/GenBank/DDBJ databases">
        <authorList>
            <person name="Chooi Y.-H."/>
        </authorList>
    </citation>
    <scope>NUCLEOTIDE SEQUENCE [LARGE SCALE GENOMIC DNA]</scope>
    <source>
        <strain evidence="3">E3</strain>
    </source>
</reference>
<dbReference type="EMBL" id="OVEO01000001">
    <property type="protein sequence ID" value="SPQ93488.1"/>
    <property type="molecule type" value="Genomic_DNA"/>
</dbReference>
<organism evidence="3 5">
    <name type="scientific">Plasmodiophora brassicae</name>
    <name type="common">Clubroot disease agent</name>
    <dbReference type="NCBI Taxonomy" id="37360"/>
    <lineage>
        <taxon>Eukaryota</taxon>
        <taxon>Sar</taxon>
        <taxon>Rhizaria</taxon>
        <taxon>Endomyxa</taxon>
        <taxon>Phytomyxea</taxon>
        <taxon>Plasmodiophorida</taxon>
        <taxon>Plasmodiophoridae</taxon>
        <taxon>Plasmodiophora</taxon>
    </lineage>
</organism>
<dbReference type="InterPro" id="IPR012340">
    <property type="entry name" value="NA-bd_OB-fold"/>
</dbReference>
<keyword evidence="4" id="KW-0496">Mitochondrion</keyword>
<dbReference type="PROSITE" id="PS51857">
    <property type="entry name" value="CSD_2"/>
    <property type="match status" value="1"/>
</dbReference>
<feature type="region of interest" description="Disordered" evidence="1">
    <location>
        <begin position="66"/>
        <end position="112"/>
    </location>
</feature>
<dbReference type="Proteomes" id="UP000039324">
    <property type="component" value="Unassembled WGS sequence"/>
</dbReference>
<evidence type="ECO:0000313" key="6">
    <source>
        <dbReference type="Proteomes" id="UP000290189"/>
    </source>
</evidence>
<feature type="domain" description="CSD" evidence="2">
    <location>
        <begin position="6"/>
        <end position="72"/>
    </location>
</feature>
<evidence type="ECO:0000313" key="5">
    <source>
        <dbReference type="Proteomes" id="UP000039324"/>
    </source>
</evidence>
<sequence>MAEHQKKTGIVKFFNNTKGFGFITPDDGSEELFVHQTSVYANGYRSLADGEPVEFDVEVAPDGRTKAVNVTGPGGSYVKGQPREQRQDTGYGGRGYGSGGGGGGGYGGGDRW</sequence>
<dbReference type="InterPro" id="IPR002059">
    <property type="entry name" value="CSP_DNA-bd"/>
</dbReference>
<evidence type="ECO:0000259" key="2">
    <source>
        <dbReference type="PROSITE" id="PS51857"/>
    </source>
</evidence>
<dbReference type="CDD" id="cd04458">
    <property type="entry name" value="CSP_CDS"/>
    <property type="match status" value="1"/>
</dbReference>
<evidence type="ECO:0000256" key="1">
    <source>
        <dbReference type="SAM" id="MobiDB-lite"/>
    </source>
</evidence>
<accession>A0A0G4ILC6</accession>
<dbReference type="SUPFAM" id="SSF50249">
    <property type="entry name" value="Nucleic acid-binding proteins"/>
    <property type="match status" value="1"/>
</dbReference>
<evidence type="ECO:0000313" key="3">
    <source>
        <dbReference type="EMBL" id="CEO95964.1"/>
    </source>
</evidence>
<dbReference type="PANTHER" id="PTHR46565:SF20">
    <property type="entry name" value="COLD SHOCK DOMAIN-CONTAINING PROTEIN 4"/>
    <property type="match status" value="1"/>
</dbReference>
<evidence type="ECO:0000313" key="4">
    <source>
        <dbReference type="EMBL" id="SPQ93488.1"/>
    </source>
</evidence>
<name>A0A0G4ILC6_PLABS</name>
<dbReference type="InterPro" id="IPR011129">
    <property type="entry name" value="CSD"/>
</dbReference>
<dbReference type="PRINTS" id="PR00050">
    <property type="entry name" value="COLDSHOCK"/>
</dbReference>
<dbReference type="OrthoDB" id="422005at2759"/>
<dbReference type="SMR" id="A0A0G4ILC6"/>
<gene>
    <name evidence="3" type="ORF">PBRA_004654</name>
    <name evidence="4" type="ORF">PLBR_LOCUS703</name>
</gene>
<feature type="compositionally biased region" description="Gly residues" evidence="1">
    <location>
        <begin position="90"/>
        <end position="112"/>
    </location>
</feature>
<protein>
    <recommendedName>
        <fullName evidence="2">CSD domain-containing protein</fullName>
    </recommendedName>
</protein>